<evidence type="ECO:0000313" key="2">
    <source>
        <dbReference type="Proteomes" id="UP000198717"/>
    </source>
</evidence>
<keyword evidence="2" id="KW-1185">Reference proteome</keyword>
<accession>A0ABY0N8S5</accession>
<comment type="caution">
    <text evidence="1">The sequence shown here is derived from an EMBL/GenBank/DDBJ whole genome shotgun (WGS) entry which is preliminary data.</text>
</comment>
<name>A0ABY0N8S5_9BACT</name>
<reference evidence="1 2" key="1">
    <citation type="submission" date="2016-10" db="EMBL/GenBank/DDBJ databases">
        <authorList>
            <person name="Varghese N."/>
            <person name="Submissions S."/>
        </authorList>
    </citation>
    <scope>NUCLEOTIDE SEQUENCE [LARGE SCALE GENOMIC DNA]</scope>
    <source>
        <strain evidence="1 2">DSM 2260</strain>
    </source>
</reference>
<gene>
    <name evidence="1" type="ORF">SAMN04488504_119104</name>
</gene>
<dbReference type="EMBL" id="FNAJ01000019">
    <property type="protein sequence ID" value="SDF08492.1"/>
    <property type="molecule type" value="Genomic_DNA"/>
</dbReference>
<evidence type="ECO:0000313" key="1">
    <source>
        <dbReference type="EMBL" id="SDF08492.1"/>
    </source>
</evidence>
<sequence>MGRTMTLSDFLALPVGYKLSPDEVEALNKALSKAEPKDIPPEKRSQVIDYLDTALLHSAVGLNIRAVELNIQADLNRLLEELKAAS</sequence>
<protein>
    <submittedName>
        <fullName evidence="1">Uncharacterized protein</fullName>
    </submittedName>
</protein>
<organism evidence="1 2">
    <name type="scientific">Myxococcus virescens</name>
    <dbReference type="NCBI Taxonomy" id="83456"/>
    <lineage>
        <taxon>Bacteria</taxon>
        <taxon>Pseudomonadati</taxon>
        <taxon>Myxococcota</taxon>
        <taxon>Myxococcia</taxon>
        <taxon>Myxococcales</taxon>
        <taxon>Cystobacterineae</taxon>
        <taxon>Myxococcaceae</taxon>
        <taxon>Myxococcus</taxon>
    </lineage>
</organism>
<dbReference type="Proteomes" id="UP000198717">
    <property type="component" value="Unassembled WGS sequence"/>
</dbReference>
<proteinExistence type="predicted"/>